<organism evidence="14 15">
    <name type="scientific">Encephalitozoon hellem</name>
    <name type="common">Microsporidian parasite</name>
    <dbReference type="NCBI Taxonomy" id="27973"/>
    <lineage>
        <taxon>Eukaryota</taxon>
        <taxon>Fungi</taxon>
        <taxon>Fungi incertae sedis</taxon>
        <taxon>Microsporidia</taxon>
        <taxon>Unikaryonidae</taxon>
        <taxon>Encephalitozoon</taxon>
    </lineage>
</organism>
<evidence type="ECO:0000256" key="13">
    <source>
        <dbReference type="SAM" id="Phobius"/>
    </source>
</evidence>
<feature type="transmembrane region" description="Helical" evidence="13">
    <location>
        <begin position="130"/>
        <end position="150"/>
    </location>
</feature>
<dbReference type="GO" id="GO:0005789">
    <property type="term" value="C:endoplasmic reticulum membrane"/>
    <property type="evidence" value="ECO:0007669"/>
    <property type="project" value="UniProtKB-SubCell"/>
</dbReference>
<evidence type="ECO:0000256" key="1">
    <source>
        <dbReference type="ARBA" id="ARBA00004477"/>
    </source>
</evidence>
<dbReference type="Pfam" id="PF03062">
    <property type="entry name" value="MBOAT"/>
    <property type="match status" value="1"/>
</dbReference>
<dbReference type="PANTHER" id="PTHR10408">
    <property type="entry name" value="STEROL O-ACYLTRANSFERASE"/>
    <property type="match status" value="1"/>
</dbReference>
<evidence type="ECO:0000256" key="3">
    <source>
        <dbReference type="ARBA" id="ARBA00009010"/>
    </source>
</evidence>
<gene>
    <name evidence="14" type="ORF">GPU96_10g18970</name>
</gene>
<feature type="transmembrane region" description="Helical" evidence="13">
    <location>
        <begin position="196"/>
        <end position="218"/>
    </location>
</feature>
<evidence type="ECO:0000256" key="12">
    <source>
        <dbReference type="PIRSR" id="PIRSR000439-1"/>
    </source>
</evidence>
<evidence type="ECO:0000256" key="4">
    <source>
        <dbReference type="ARBA" id="ARBA00022679"/>
    </source>
</evidence>
<dbReference type="GO" id="GO:0004144">
    <property type="term" value="F:diacylglycerol O-acyltransferase activity"/>
    <property type="evidence" value="ECO:0007669"/>
    <property type="project" value="TreeGrafter"/>
</dbReference>
<proteinExistence type="inferred from homology"/>
<feature type="transmembrane region" description="Helical" evidence="13">
    <location>
        <begin position="238"/>
        <end position="261"/>
    </location>
</feature>
<keyword evidence="9 11" id="KW-0012">Acyltransferase</keyword>
<dbReference type="PANTHER" id="PTHR10408:SF7">
    <property type="entry name" value="DIACYLGLYCEROL O-ACYLTRANSFERASE 1"/>
    <property type="match status" value="1"/>
</dbReference>
<dbReference type="EMBL" id="CP075156">
    <property type="protein sequence ID" value="UTX44108.1"/>
    <property type="molecule type" value="Genomic_DNA"/>
</dbReference>
<dbReference type="InterPro" id="IPR014371">
    <property type="entry name" value="Oat_ACAT_DAG_ARE"/>
</dbReference>
<evidence type="ECO:0000256" key="5">
    <source>
        <dbReference type="ARBA" id="ARBA00022692"/>
    </source>
</evidence>
<evidence type="ECO:0000256" key="8">
    <source>
        <dbReference type="ARBA" id="ARBA00023136"/>
    </source>
</evidence>
<reference evidence="14" key="1">
    <citation type="submission" date="2021-05" db="EMBL/GenBank/DDBJ databases">
        <title>Encephalitozoon hellem ATCC 50604 Complete Genome.</title>
        <authorList>
            <person name="Mascarenhas dos Santos A.C."/>
            <person name="Julian A.T."/>
            <person name="Pombert J.-F."/>
        </authorList>
    </citation>
    <scope>NUCLEOTIDE SEQUENCE</scope>
    <source>
        <strain evidence="14">ATCC 50604</strain>
    </source>
</reference>
<dbReference type="InterPro" id="IPR004299">
    <property type="entry name" value="MBOAT_fam"/>
</dbReference>
<comment type="subcellular location">
    <subcellularLocation>
        <location evidence="1 11">Endoplasmic reticulum membrane</location>
        <topology evidence="1 11">Multi-pass membrane protein</topology>
    </subcellularLocation>
</comment>
<keyword evidence="5 13" id="KW-0812">Transmembrane</keyword>
<keyword evidence="8 11" id="KW-0472">Membrane</keyword>
<evidence type="ECO:0000256" key="6">
    <source>
        <dbReference type="ARBA" id="ARBA00022824"/>
    </source>
</evidence>
<evidence type="ECO:0000256" key="7">
    <source>
        <dbReference type="ARBA" id="ARBA00022989"/>
    </source>
</evidence>
<feature type="transmembrane region" description="Helical" evidence="13">
    <location>
        <begin position="372"/>
        <end position="391"/>
    </location>
</feature>
<comment type="pathway">
    <text evidence="2">Lipid metabolism.</text>
</comment>
<accession>A0A9Q9F918</accession>
<dbReference type="AlphaFoldDB" id="A0A9Q9F918"/>
<comment type="function">
    <text evidence="10">Sterol O-acyltransferase that catalyzes the formation of stery esters.</text>
</comment>
<feature type="active site" evidence="12">
    <location>
        <position position="330"/>
    </location>
</feature>
<dbReference type="Proteomes" id="UP001059546">
    <property type="component" value="Chromosome X"/>
</dbReference>
<sequence length="401" mass="46705">MRNNIRELPRSTSSHSLSVHTMEGVNRGRGEMYGLKNLAVIIAFLSVGRFIIDNNREFGLLMSLPLQTLSITECSCFLLTVLMSFVRSLLGFYIEVRRLGVPCIYLNLGAFEAFIVYLNLNYINHIYSSGWSMILNVVYTAKLISFHLAIRELRKDKKVNITRGLKIRHFLYFLVVPTLCFQLDFPMRAKRSIKGIFLKAIQLLMGFLLFVLVMDQYAIPSIYRIVDFEDITVVIENIINFSISTIILFLIFFYTVFYCFLDAVADITLFYDSCFYQEWWNASSAREFWALWNRPVYLWFKRHIYAPLVIRGMPKERAGVIVFTISGLIHEYVASISIKKVTGWFFITMLLQVPLIHVTESFRKRFPGLGNFFFWGAFCVIGQPSVLLLYYRSLYLKECHA</sequence>
<dbReference type="PIRSF" id="PIRSF000439">
    <property type="entry name" value="Oat_ACAT_DAG_ARE"/>
    <property type="match status" value="1"/>
</dbReference>
<feature type="transmembrane region" description="Helical" evidence="13">
    <location>
        <begin position="344"/>
        <end position="360"/>
    </location>
</feature>
<keyword evidence="6 11" id="KW-0256">Endoplasmic reticulum</keyword>
<dbReference type="GO" id="GO:0019432">
    <property type="term" value="P:triglyceride biosynthetic process"/>
    <property type="evidence" value="ECO:0007669"/>
    <property type="project" value="TreeGrafter"/>
</dbReference>
<name>A0A9Q9F918_ENCHE</name>
<evidence type="ECO:0000313" key="15">
    <source>
        <dbReference type="Proteomes" id="UP001059546"/>
    </source>
</evidence>
<evidence type="ECO:0000313" key="14">
    <source>
        <dbReference type="EMBL" id="UTX44108.1"/>
    </source>
</evidence>
<evidence type="ECO:0000256" key="10">
    <source>
        <dbReference type="ARBA" id="ARBA00023568"/>
    </source>
</evidence>
<feature type="transmembrane region" description="Helical" evidence="13">
    <location>
        <begin position="98"/>
        <end position="118"/>
    </location>
</feature>
<feature type="transmembrane region" description="Helical" evidence="13">
    <location>
        <begin position="33"/>
        <end position="52"/>
    </location>
</feature>
<evidence type="ECO:0000256" key="9">
    <source>
        <dbReference type="ARBA" id="ARBA00023315"/>
    </source>
</evidence>
<feature type="transmembrane region" description="Helical" evidence="13">
    <location>
        <begin position="64"/>
        <end position="86"/>
    </location>
</feature>
<keyword evidence="4 11" id="KW-0808">Transferase</keyword>
<keyword evidence="7 13" id="KW-1133">Transmembrane helix</keyword>
<comment type="similarity">
    <text evidence="3 11">Belongs to the membrane-bound acyltransferase family. Sterol o-acyltransferase subfamily.</text>
</comment>
<evidence type="ECO:0000256" key="2">
    <source>
        <dbReference type="ARBA" id="ARBA00005189"/>
    </source>
</evidence>
<protein>
    <recommendedName>
        <fullName evidence="11">O-acyltransferase</fullName>
    </recommendedName>
</protein>
<evidence type="ECO:0000256" key="11">
    <source>
        <dbReference type="PIRNR" id="PIRNR000439"/>
    </source>
</evidence>